<dbReference type="Proteomes" id="UP000248916">
    <property type="component" value="Unassembled WGS sequence"/>
</dbReference>
<name>A0A2W7NLY3_9RHOB</name>
<evidence type="ECO:0000313" key="1">
    <source>
        <dbReference type="EMBL" id="PZX14166.1"/>
    </source>
</evidence>
<dbReference type="RefSeq" id="WP_111538066.1">
    <property type="nucleotide sequence ID" value="NZ_QKZL01000015.1"/>
</dbReference>
<reference evidence="1 2" key="1">
    <citation type="submission" date="2018-06" db="EMBL/GenBank/DDBJ databases">
        <title>Genomic Encyclopedia of Archaeal and Bacterial Type Strains, Phase II (KMG-II): from individual species to whole genera.</title>
        <authorList>
            <person name="Goeker M."/>
        </authorList>
    </citation>
    <scope>NUCLEOTIDE SEQUENCE [LARGE SCALE GENOMIC DNA]</scope>
    <source>
        <strain evidence="1 2">DSM 22009</strain>
    </source>
</reference>
<keyword evidence="2" id="KW-1185">Reference proteome</keyword>
<comment type="caution">
    <text evidence="1">The sequence shown here is derived from an EMBL/GenBank/DDBJ whole genome shotgun (WGS) entry which is preliminary data.</text>
</comment>
<dbReference type="OrthoDB" id="7873172at2"/>
<organism evidence="1 2">
    <name type="scientific">Palleronia aestuarii</name>
    <dbReference type="NCBI Taxonomy" id="568105"/>
    <lineage>
        <taxon>Bacteria</taxon>
        <taxon>Pseudomonadati</taxon>
        <taxon>Pseudomonadota</taxon>
        <taxon>Alphaproteobacteria</taxon>
        <taxon>Rhodobacterales</taxon>
        <taxon>Roseobacteraceae</taxon>
        <taxon>Palleronia</taxon>
    </lineage>
</organism>
<protein>
    <submittedName>
        <fullName evidence="1">Uncharacterized protein</fullName>
    </submittedName>
</protein>
<dbReference type="AlphaFoldDB" id="A0A2W7NLY3"/>
<gene>
    <name evidence="1" type="ORF">LX81_02965</name>
</gene>
<sequence length="129" mass="14313">MLRQYNPQRHRRVEIGGRIRQVGTVAVGTIALIQGRKVQVMAWLPRDYTAVERGRFVIKRIAGGHLAQVRDLATGRIGHLSDAWLVDAVTIRTDEPNGRALLRLSALRAERAIAAVAAAEDTRELEDAQ</sequence>
<dbReference type="EMBL" id="QKZL01000015">
    <property type="protein sequence ID" value="PZX14166.1"/>
    <property type="molecule type" value="Genomic_DNA"/>
</dbReference>
<proteinExistence type="predicted"/>
<accession>A0A2W7NLY3</accession>
<evidence type="ECO:0000313" key="2">
    <source>
        <dbReference type="Proteomes" id="UP000248916"/>
    </source>
</evidence>